<dbReference type="InterPro" id="IPR005152">
    <property type="entry name" value="Lipase_secreted"/>
</dbReference>
<dbReference type="EMBL" id="CP017839">
    <property type="protein sequence ID" value="APB01241.1"/>
    <property type="molecule type" value="Genomic_DNA"/>
</dbReference>
<dbReference type="PANTHER" id="PTHR34853">
    <property type="match status" value="1"/>
</dbReference>
<dbReference type="Pfam" id="PF03583">
    <property type="entry name" value="LIP"/>
    <property type="match status" value="1"/>
</dbReference>
<dbReference type="SUPFAM" id="SSF53474">
    <property type="entry name" value="alpha/beta-Hydrolases"/>
    <property type="match status" value="1"/>
</dbReference>
<dbReference type="GO" id="GO:0004806">
    <property type="term" value="F:triacylglycerol lipase activity"/>
    <property type="evidence" value="ECO:0007669"/>
    <property type="project" value="UniProtKB-EC"/>
</dbReference>
<protein>
    <submittedName>
        <fullName evidence="1">Triacylglycerol lipase</fullName>
        <ecNumber evidence="1">3.1.1.3</ecNumber>
    </submittedName>
</protein>
<dbReference type="KEGG" id="nsr:NS506_07220"/>
<proteinExistence type="predicted"/>
<dbReference type="InterPro" id="IPR029058">
    <property type="entry name" value="AB_hydrolase_fold"/>
</dbReference>
<dbReference type="Gene3D" id="3.40.50.1820">
    <property type="entry name" value="alpha/beta hydrolase"/>
    <property type="match status" value="2"/>
</dbReference>
<organism evidence="1 2">
    <name type="scientific">Nocardia seriolae</name>
    <dbReference type="NCBI Taxonomy" id="37332"/>
    <lineage>
        <taxon>Bacteria</taxon>
        <taxon>Bacillati</taxon>
        <taxon>Actinomycetota</taxon>
        <taxon>Actinomycetes</taxon>
        <taxon>Mycobacteriales</taxon>
        <taxon>Nocardiaceae</taxon>
        <taxon>Nocardia</taxon>
    </lineage>
</organism>
<sequence>MSETESARAEMPQRHVSRPLAGGFTGVVAAALTGLSLAAPVAATPVTPEESADQAFYSAAEDRVAGTHGSVIQLRPVTGDPALAGARNYLMLYRSIDMHGNPVAVSGTLAVPEGTPPPGGWPLISWAHGTTGVADECAPSRDTSPEFPAHDYAALVRRVQERWIAAGYAVAQTDYQGLGTPGPHGYLIGTAEQRAVTDMARAAREVDPEIGTRWVAMGHSQGGQAAIFTDAQAQQWAPELQLLGSVALAPASHQGIGLQASQVATTAVAAGALTPLTGGAVSFLPLIIRGAQTVADLDPARFLTPRAQSMLAQADTECIGQLRRPDSWGGLGTDEVFLRNGDISGLVRVLNENDPSALSFTQPLLVLQGRSDTTVPPPATDAMVVQQRAGGQPVQYHTYPGVDHRGVLEASFNDALVWVDTRFDR</sequence>
<gene>
    <name evidence="1" type="ORF">NS506_07220</name>
</gene>
<accession>A0ABC8B412</accession>
<dbReference type="GeneID" id="93372841"/>
<reference evidence="1 2" key="1">
    <citation type="submission" date="2016-10" db="EMBL/GenBank/DDBJ databases">
        <title>Genome sequence of Nocardia seriolae strain EM150506, isolated from Anguila japonica.</title>
        <authorList>
            <person name="Han H.-J."/>
        </authorList>
    </citation>
    <scope>NUCLEOTIDE SEQUENCE [LARGE SCALE GENOMIC DNA]</scope>
    <source>
        <strain evidence="1 2">EM150506</strain>
    </source>
</reference>
<dbReference type="EC" id="3.1.1.3" evidence="1"/>
<keyword evidence="1" id="KW-0378">Hydrolase</keyword>
<dbReference type="PANTHER" id="PTHR34853:SF1">
    <property type="entry name" value="LIPASE 5"/>
    <property type="match status" value="1"/>
</dbReference>
<evidence type="ECO:0000313" key="2">
    <source>
        <dbReference type="Proteomes" id="UP000180166"/>
    </source>
</evidence>
<dbReference type="AlphaFoldDB" id="A0ABC8B412"/>
<dbReference type="Proteomes" id="UP000180166">
    <property type="component" value="Chromosome"/>
</dbReference>
<dbReference type="PIRSF" id="PIRSF029171">
    <property type="entry name" value="Esterase_LipA"/>
    <property type="match status" value="1"/>
</dbReference>
<name>A0ABC8B412_9NOCA</name>
<evidence type="ECO:0000313" key="1">
    <source>
        <dbReference type="EMBL" id="APB01241.1"/>
    </source>
</evidence>
<dbReference type="RefSeq" id="WP_084978510.1">
    <property type="nucleotide sequence ID" value="NZ_AP017900.1"/>
</dbReference>